<feature type="compositionally biased region" description="Polar residues" evidence="2">
    <location>
        <begin position="257"/>
        <end position="293"/>
    </location>
</feature>
<evidence type="ECO:0000313" key="4">
    <source>
        <dbReference type="EMBL" id="KAJ4387188.1"/>
    </source>
</evidence>
<keyword evidence="1" id="KW-0677">Repeat</keyword>
<feature type="compositionally biased region" description="Low complexity" evidence="2">
    <location>
        <begin position="41"/>
        <end position="51"/>
    </location>
</feature>
<dbReference type="Pfam" id="PF23276">
    <property type="entry name" value="TPR_24"/>
    <property type="match status" value="1"/>
</dbReference>
<comment type="caution">
    <text evidence="4">The sequence shown here is derived from an EMBL/GenBank/DDBJ whole genome shotgun (WGS) entry which is preliminary data.</text>
</comment>
<feature type="region of interest" description="Disordered" evidence="2">
    <location>
        <begin position="808"/>
        <end position="831"/>
    </location>
</feature>
<name>A0A9W8YMY5_9PEZI</name>
<dbReference type="AlphaFoldDB" id="A0A9W8YMY5"/>
<feature type="region of interest" description="Disordered" evidence="2">
    <location>
        <begin position="221"/>
        <end position="300"/>
    </location>
</feature>
<dbReference type="OrthoDB" id="747253at2759"/>
<dbReference type="InterPro" id="IPR011990">
    <property type="entry name" value="TPR-like_helical_dom_sf"/>
</dbReference>
<evidence type="ECO:0000259" key="3">
    <source>
        <dbReference type="Pfam" id="PF23276"/>
    </source>
</evidence>
<feature type="compositionally biased region" description="Basic and acidic residues" evidence="2">
    <location>
        <begin position="64"/>
        <end position="107"/>
    </location>
</feature>
<feature type="region of interest" description="Disordered" evidence="2">
    <location>
        <begin position="129"/>
        <end position="150"/>
    </location>
</feature>
<protein>
    <recommendedName>
        <fullName evidence="3">Pentatricopeptide repeat-containing protein-mitochondrial domain-containing protein</fullName>
    </recommendedName>
</protein>
<dbReference type="Proteomes" id="UP001140453">
    <property type="component" value="Unassembled WGS sequence"/>
</dbReference>
<evidence type="ECO:0000313" key="5">
    <source>
        <dbReference type="Proteomes" id="UP001140453"/>
    </source>
</evidence>
<dbReference type="InterPro" id="IPR057027">
    <property type="entry name" value="TPR_mt"/>
</dbReference>
<feature type="compositionally biased region" description="Basic residues" evidence="2">
    <location>
        <begin position="52"/>
        <end position="62"/>
    </location>
</feature>
<gene>
    <name evidence="4" type="ORF">N0V93_007777</name>
</gene>
<proteinExistence type="predicted"/>
<evidence type="ECO:0000256" key="1">
    <source>
        <dbReference type="ARBA" id="ARBA00022737"/>
    </source>
</evidence>
<reference evidence="4" key="1">
    <citation type="submission" date="2022-10" db="EMBL/GenBank/DDBJ databases">
        <title>Tapping the CABI collections for fungal endophytes: first genome assemblies for Collariella, Neodidymelliopsis, Ascochyta clinopodiicola, Didymella pomorum, Didymosphaeria variabile, Neocosmospora piperis and Neocucurbitaria cava.</title>
        <authorList>
            <person name="Hill R."/>
        </authorList>
    </citation>
    <scope>NUCLEOTIDE SEQUENCE</scope>
    <source>
        <strain evidence="4">IMI 355082</strain>
    </source>
</reference>
<feature type="region of interest" description="Disordered" evidence="2">
    <location>
        <begin position="33"/>
        <end position="107"/>
    </location>
</feature>
<accession>A0A9W8YMY5</accession>
<evidence type="ECO:0000256" key="2">
    <source>
        <dbReference type="SAM" id="MobiDB-lite"/>
    </source>
</evidence>
<dbReference type="Gene3D" id="1.25.40.10">
    <property type="entry name" value="Tetratricopeptide repeat domain"/>
    <property type="match status" value="2"/>
</dbReference>
<sequence length="831" mass="93033">MSSARITVDGLWRCLCPSIDAAALATAISVPYRPRRPGRIPATTTCAALRPAPRRRHLHTAPRKLQDGSAEKKAEPPALRSDADSKANKEPRPKPTDFGDRRPTVKIDQESTDAWKRYFDVVLVDGRDAPRDSNLDMSKNAVRGSSPGMVDAEAKNKDLSDESFGAAEKKQQCLPNKFGDAGEDPFDESSQGTVGKDAFNLLIDAENQQQHKALNVNELGEGTFPTAAGTGAENAPSVGSSNRGQSHGARTPANEPGMNSSPTVAAPSSTESIPSKGDATNPQSGDGASSKWGSQRRGNKEVAERLLQMKPPFTDVPPEATKEDVLTALTFARMRGPRKYRRITATLLRHLLKMDSKPTAFHYDLLFRAHCLPEGSADVIGSLLQEMRQERVHWSSNTYHSVLRALTIHPDYLMRNVILREMKERWLDIMPKGHRFIALGLLRDEQYEMALEKLESMIQQGIEVDPWVFDIFIYVFGKLEFLDDALRLVRHRLDRGFEISVNIWYFLLDVCSKGQNHQATTYIWNRTVQQGIVNPSDGVALNILNMASVYGDTDLATQVIQYLAERGTKLSRPHYEALADAYSMQGQVERAIEVYCIMHGAGAEVNQASAGTLCQSLGRDPSRIDKAVEAMEELKKTYNIPVGVFNAVLNEMVKSSAPTPEQAFVRALDLYRRIREFLPNGPNWETFRNLLWRCTRPDIAQFLAGEMIAFKIRQNLVIIELMFKVHVEHNGPIHRVKAAFYKVAPHFHSDYAPGSRRWQNIMDLSVKLVRRLIAERDPEAWRILDICRRNGLEEETIKKLREEVEAGKLATVEAPPVPDADDEASQRPRQS</sequence>
<organism evidence="4 5">
    <name type="scientific">Gnomoniopsis smithogilvyi</name>
    <dbReference type="NCBI Taxonomy" id="1191159"/>
    <lineage>
        <taxon>Eukaryota</taxon>
        <taxon>Fungi</taxon>
        <taxon>Dikarya</taxon>
        <taxon>Ascomycota</taxon>
        <taxon>Pezizomycotina</taxon>
        <taxon>Sordariomycetes</taxon>
        <taxon>Sordariomycetidae</taxon>
        <taxon>Diaporthales</taxon>
        <taxon>Gnomoniaceae</taxon>
        <taxon>Gnomoniopsis</taxon>
    </lineage>
</organism>
<dbReference type="PANTHER" id="PTHR47447">
    <property type="entry name" value="OS03G0856100 PROTEIN"/>
    <property type="match status" value="1"/>
</dbReference>
<feature type="domain" description="Pentatricopeptide repeat-containing protein-mitochondrial" evidence="3">
    <location>
        <begin position="537"/>
        <end position="673"/>
    </location>
</feature>
<dbReference type="EMBL" id="JAPEVB010000005">
    <property type="protein sequence ID" value="KAJ4387188.1"/>
    <property type="molecule type" value="Genomic_DNA"/>
</dbReference>
<dbReference type="PANTHER" id="PTHR47447:SF17">
    <property type="entry name" value="OS12G0638900 PROTEIN"/>
    <property type="match status" value="1"/>
</dbReference>
<keyword evidence="5" id="KW-1185">Reference proteome</keyword>